<comment type="caution">
    <text evidence="1">The sequence shown here is derived from an EMBL/GenBank/DDBJ whole genome shotgun (WGS) entry which is preliminary data.</text>
</comment>
<organism evidence="1 2">
    <name type="scientific">Mytilus edulis</name>
    <name type="common">Blue mussel</name>
    <dbReference type="NCBI Taxonomy" id="6550"/>
    <lineage>
        <taxon>Eukaryota</taxon>
        <taxon>Metazoa</taxon>
        <taxon>Spiralia</taxon>
        <taxon>Lophotrochozoa</taxon>
        <taxon>Mollusca</taxon>
        <taxon>Bivalvia</taxon>
        <taxon>Autobranchia</taxon>
        <taxon>Pteriomorphia</taxon>
        <taxon>Mytilida</taxon>
        <taxon>Mytiloidea</taxon>
        <taxon>Mytilidae</taxon>
        <taxon>Mytilinae</taxon>
        <taxon>Mytilus</taxon>
    </lineage>
</organism>
<dbReference type="EMBL" id="CAJPWZ010002607">
    <property type="protein sequence ID" value="CAG2241958.1"/>
    <property type="molecule type" value="Genomic_DNA"/>
</dbReference>
<dbReference type="Proteomes" id="UP000683360">
    <property type="component" value="Unassembled WGS sequence"/>
</dbReference>
<sequence>MYVCRKRQRRILVIPLQNKEIQADNIRQHHIEERSESVYDEIDESAMSKTVALLSVRSSLHSSYLDVTDSQSYTIDTKDTPKSTAMAMFSTQSEPAKKTSQRRQRHSLEKNIMEQTIQREGGNEYSDGYLRPMFLAEHNWFDKMSENKGTLFSNKKKMTEKVYDKPAYDGISISVSYDRLISAKSVGNQINGGVLVNNQIYPSDDLLDKNLKQSKFTSLASKRKTI</sequence>
<evidence type="ECO:0000313" key="2">
    <source>
        <dbReference type="Proteomes" id="UP000683360"/>
    </source>
</evidence>
<dbReference type="OrthoDB" id="6119227at2759"/>
<keyword evidence="2" id="KW-1185">Reference proteome</keyword>
<name>A0A8S3UI08_MYTED</name>
<proteinExistence type="predicted"/>
<dbReference type="AlphaFoldDB" id="A0A8S3UI08"/>
<gene>
    <name evidence="1" type="ORF">MEDL_54164</name>
</gene>
<reference evidence="1" key="1">
    <citation type="submission" date="2021-03" db="EMBL/GenBank/DDBJ databases">
        <authorList>
            <person name="Bekaert M."/>
        </authorList>
    </citation>
    <scope>NUCLEOTIDE SEQUENCE</scope>
</reference>
<protein>
    <submittedName>
        <fullName evidence="1">Uncharacterized protein</fullName>
    </submittedName>
</protein>
<evidence type="ECO:0000313" key="1">
    <source>
        <dbReference type="EMBL" id="CAG2241958.1"/>
    </source>
</evidence>
<accession>A0A8S3UI08</accession>